<proteinExistence type="predicted"/>
<keyword evidence="2" id="KW-0732">Signal</keyword>
<evidence type="ECO:0000256" key="2">
    <source>
        <dbReference type="SAM" id="SignalP"/>
    </source>
</evidence>
<feature type="signal peptide" evidence="2">
    <location>
        <begin position="1"/>
        <end position="29"/>
    </location>
</feature>
<feature type="compositionally biased region" description="Low complexity" evidence="1">
    <location>
        <begin position="184"/>
        <end position="223"/>
    </location>
</feature>
<gene>
    <name evidence="3" type="ORF">F6B93_17155</name>
</gene>
<accession>A0A975PYA0</accession>
<evidence type="ECO:0000256" key="1">
    <source>
        <dbReference type="SAM" id="MobiDB-lite"/>
    </source>
</evidence>
<feature type="compositionally biased region" description="Low complexity" evidence="1">
    <location>
        <begin position="233"/>
        <end position="247"/>
    </location>
</feature>
<dbReference type="KEGG" id="mspg:F6B93_17155"/>
<sequence length="383" mass="36864">MANTGSLFKGLAAVVVTSAAAFTFCPNAAADPATPPPPGPSQQLPGLPALAQLSPIIQQAAGNPAQATQLLMAAAQAFVQNPTAPTEAKNVASSVNQFVAEPGNPPPGSPPLAVPTPATPPNAVALPDAGPVPHVPALGVEPGFQSHLPSGIDPTHAAGPAPAQASAAAPPITHHGASAPTPGPADAPDAAPAPAAAHAPAAATAAAPAAPAPAPAAAATPAPVAEPAPAPAPEVAAAPAAAPGFGPDAPPTQDFLYPSIGTNCLADGGNSIATALSVAGPATIPLPGPGPGQTAYVFTAVGTPGPADVQRLPLNVTWVNLTTGKSGSATLTPRADINPEGPTTLTVIADTGSGSIMSTIFGQVTTKDRQCQFMPTIGSTVVP</sequence>
<dbReference type="Proteomes" id="UP000682202">
    <property type="component" value="Chromosome"/>
</dbReference>
<name>A0A975PYA0_9MYCO</name>
<feature type="compositionally biased region" description="Pro residues" evidence="1">
    <location>
        <begin position="103"/>
        <end position="120"/>
    </location>
</feature>
<dbReference type="AlphaFoldDB" id="A0A975PYA0"/>
<keyword evidence="4" id="KW-1185">Reference proteome</keyword>
<feature type="chain" id="PRO_5039313167" evidence="2">
    <location>
        <begin position="30"/>
        <end position="383"/>
    </location>
</feature>
<feature type="region of interest" description="Disordered" evidence="1">
    <location>
        <begin position="98"/>
        <end position="254"/>
    </location>
</feature>
<organism evidence="3 4">
    <name type="scientific">Mycobacterium spongiae</name>
    <dbReference type="NCBI Taxonomy" id="886343"/>
    <lineage>
        <taxon>Bacteria</taxon>
        <taxon>Bacillati</taxon>
        <taxon>Actinomycetota</taxon>
        <taxon>Actinomycetes</taxon>
        <taxon>Mycobacteriales</taxon>
        <taxon>Mycobacteriaceae</taxon>
        <taxon>Mycobacterium</taxon>
    </lineage>
</organism>
<reference evidence="3" key="1">
    <citation type="submission" date="2019-12" db="EMBL/GenBank/DDBJ databases">
        <title>Mycobacterium spongiae sp. nov.</title>
        <authorList>
            <person name="Stinear T."/>
        </authorList>
    </citation>
    <scope>NUCLEOTIDE SEQUENCE</scope>
    <source>
        <strain evidence="3">FSD4b-SM</strain>
    </source>
</reference>
<dbReference type="RefSeq" id="WP_211696151.1">
    <property type="nucleotide sequence ID" value="NZ_CP046600.1"/>
</dbReference>
<evidence type="ECO:0000313" key="3">
    <source>
        <dbReference type="EMBL" id="QUR68578.1"/>
    </source>
</evidence>
<feature type="compositionally biased region" description="Low complexity" evidence="1">
    <location>
        <begin position="157"/>
        <end position="171"/>
    </location>
</feature>
<evidence type="ECO:0000313" key="4">
    <source>
        <dbReference type="Proteomes" id="UP000682202"/>
    </source>
</evidence>
<protein>
    <submittedName>
        <fullName evidence="3">Uncharacterized protein</fullName>
    </submittedName>
</protein>
<dbReference type="EMBL" id="CP046600">
    <property type="protein sequence ID" value="QUR68578.1"/>
    <property type="molecule type" value="Genomic_DNA"/>
</dbReference>